<feature type="compositionally biased region" description="Basic and acidic residues" evidence="1">
    <location>
        <begin position="225"/>
        <end position="236"/>
    </location>
</feature>
<reference evidence="3" key="1">
    <citation type="journal article" date="2019" name="Sci. Rep.">
        <title>Draft genome of Tanacetum cinerariifolium, the natural source of mosquito coil.</title>
        <authorList>
            <person name="Yamashiro T."/>
            <person name="Shiraishi A."/>
            <person name="Satake H."/>
            <person name="Nakayama K."/>
        </authorList>
    </citation>
    <scope>NUCLEOTIDE SEQUENCE</scope>
</reference>
<comment type="caution">
    <text evidence="3">The sequence shown here is derived from an EMBL/GenBank/DDBJ whole genome shotgun (WGS) entry which is preliminary data.</text>
</comment>
<dbReference type="EMBL" id="BKCJ010005209">
    <property type="protein sequence ID" value="GEU65482.1"/>
    <property type="molecule type" value="Genomic_DNA"/>
</dbReference>
<organism evidence="3">
    <name type="scientific">Tanacetum cinerariifolium</name>
    <name type="common">Dalmatian daisy</name>
    <name type="synonym">Chrysanthemum cinerariifolium</name>
    <dbReference type="NCBI Taxonomy" id="118510"/>
    <lineage>
        <taxon>Eukaryota</taxon>
        <taxon>Viridiplantae</taxon>
        <taxon>Streptophyta</taxon>
        <taxon>Embryophyta</taxon>
        <taxon>Tracheophyta</taxon>
        <taxon>Spermatophyta</taxon>
        <taxon>Magnoliopsida</taxon>
        <taxon>eudicotyledons</taxon>
        <taxon>Gunneridae</taxon>
        <taxon>Pentapetalae</taxon>
        <taxon>asterids</taxon>
        <taxon>campanulids</taxon>
        <taxon>Asterales</taxon>
        <taxon>Asteraceae</taxon>
        <taxon>Asteroideae</taxon>
        <taxon>Anthemideae</taxon>
        <taxon>Anthemidinae</taxon>
        <taxon>Tanacetum</taxon>
    </lineage>
</organism>
<evidence type="ECO:0000256" key="1">
    <source>
        <dbReference type="SAM" id="MobiDB-lite"/>
    </source>
</evidence>
<accession>A0A6L2LYK7</accession>
<dbReference type="PANTHER" id="PTHR33223">
    <property type="entry name" value="CCHC-TYPE DOMAIN-CONTAINING PROTEIN"/>
    <property type="match status" value="1"/>
</dbReference>
<feature type="domain" description="Retrotransposon gag" evidence="2">
    <location>
        <begin position="111"/>
        <end position="180"/>
    </location>
</feature>
<dbReference type="Pfam" id="PF03732">
    <property type="entry name" value="Retrotrans_gag"/>
    <property type="match status" value="1"/>
</dbReference>
<dbReference type="InterPro" id="IPR005162">
    <property type="entry name" value="Retrotrans_gag_dom"/>
</dbReference>
<evidence type="ECO:0000313" key="3">
    <source>
        <dbReference type="EMBL" id="GEU65482.1"/>
    </source>
</evidence>
<feature type="region of interest" description="Disordered" evidence="1">
    <location>
        <begin position="213"/>
        <end position="244"/>
    </location>
</feature>
<proteinExistence type="predicted"/>
<sequence length="356" mass="39343">MTSHLWVDGVISVKGVPWVGDGGVSGVSLSVVSSVDDKNGEIAGNSGIWSDDGSSDGLDSISDACRIVGKTVGISVGVTVVSIRVVGGEMVGMVSGIMGKNVPAFILIFPSDQASNCLERLPAGSITTWEDLTTRFLAHFFPPGRTAKLHNDILMFQQHHEESLFEFEADFKQQQSEMTNKIDTALKAIIDRMADPQCSNQTHGLINAITIHTEQQSASYNDEEKENKEKEDDPKNIHVNPPTPLDPSKKVKFNSFFESLGLVPPSSNTELICTKEEDGDVMFIEIVLKDDNSHKEEPKVGEQEVEYFDIFLTKSELAYHKYLMCSLIPSIFYETLSLWKDALRTSRYHTTLGMCM</sequence>
<evidence type="ECO:0000259" key="2">
    <source>
        <dbReference type="Pfam" id="PF03732"/>
    </source>
</evidence>
<gene>
    <name evidence="3" type="ORF">Tci_037460</name>
</gene>
<dbReference type="PANTHER" id="PTHR33223:SF11">
    <property type="entry name" value="ELEMENT PROTEIN, PUTATIVE-RELATED"/>
    <property type="match status" value="1"/>
</dbReference>
<name>A0A6L2LYK7_TANCI</name>
<dbReference type="AlphaFoldDB" id="A0A6L2LYK7"/>
<protein>
    <submittedName>
        <fullName evidence="3">Zinc finger, CCHC-type</fullName>
    </submittedName>
</protein>